<proteinExistence type="predicted"/>
<comment type="caution">
    <text evidence="1">The sequence shown here is derived from an EMBL/GenBank/DDBJ whole genome shotgun (WGS) entry which is preliminary data.</text>
</comment>
<dbReference type="AlphaFoldDB" id="A0AAN7UFQ3"/>
<reference evidence="1 2" key="1">
    <citation type="submission" date="2023-10" db="EMBL/GenBank/DDBJ databases">
        <title>Draft genome sequence of Xylaria bambusicola isolate GMP-LS, the root and basal stem rot pathogen of sugarcane in Indonesia.</title>
        <authorList>
            <person name="Selvaraj P."/>
            <person name="Muralishankar V."/>
            <person name="Muruganantham S."/>
            <person name="Sp S."/>
            <person name="Haryani S."/>
            <person name="Lau K.J.X."/>
            <person name="Naqvi N.I."/>
        </authorList>
    </citation>
    <scope>NUCLEOTIDE SEQUENCE [LARGE SCALE GENOMIC DNA]</scope>
    <source>
        <strain evidence="1">GMP-LS</strain>
    </source>
</reference>
<evidence type="ECO:0000313" key="2">
    <source>
        <dbReference type="Proteomes" id="UP001305414"/>
    </source>
</evidence>
<protein>
    <submittedName>
        <fullName evidence="1">Uncharacterized protein</fullName>
    </submittedName>
</protein>
<sequence length="98" mass="11356">MIQQEDFTSRQPSEFYDWAADDFPLPLEVLRNWTKSNHGTSKGNILSIATPHGDHHRQVITPYLRNSEAFNRTRAKRWQLGIDVITADGDCITRHNSY</sequence>
<dbReference type="EMBL" id="JAWHQM010000007">
    <property type="protein sequence ID" value="KAK5628089.1"/>
    <property type="molecule type" value="Genomic_DNA"/>
</dbReference>
<gene>
    <name evidence="1" type="ORF">RRF57_003804</name>
</gene>
<keyword evidence="2" id="KW-1185">Reference proteome</keyword>
<organism evidence="1 2">
    <name type="scientific">Xylaria bambusicola</name>
    <dbReference type="NCBI Taxonomy" id="326684"/>
    <lineage>
        <taxon>Eukaryota</taxon>
        <taxon>Fungi</taxon>
        <taxon>Dikarya</taxon>
        <taxon>Ascomycota</taxon>
        <taxon>Pezizomycotina</taxon>
        <taxon>Sordariomycetes</taxon>
        <taxon>Xylariomycetidae</taxon>
        <taxon>Xylariales</taxon>
        <taxon>Xylariaceae</taxon>
        <taxon>Xylaria</taxon>
    </lineage>
</organism>
<dbReference type="Proteomes" id="UP001305414">
    <property type="component" value="Unassembled WGS sequence"/>
</dbReference>
<name>A0AAN7UFQ3_9PEZI</name>
<evidence type="ECO:0000313" key="1">
    <source>
        <dbReference type="EMBL" id="KAK5628089.1"/>
    </source>
</evidence>
<accession>A0AAN7UFQ3</accession>